<dbReference type="PANTHER" id="PTHR23037:SF47">
    <property type="entry name" value="INTERLEUKIN 2 RECEPTOR SUBUNIT GAMMA"/>
    <property type="match status" value="1"/>
</dbReference>
<evidence type="ECO:0000256" key="4">
    <source>
        <dbReference type="ARBA" id="ARBA00022989"/>
    </source>
</evidence>
<feature type="chain" id="PRO_5034161057" evidence="10">
    <location>
        <begin position="20"/>
        <end position="359"/>
    </location>
</feature>
<evidence type="ECO:0000256" key="7">
    <source>
        <dbReference type="ARBA" id="ARBA00023180"/>
    </source>
</evidence>
<evidence type="ECO:0000256" key="2">
    <source>
        <dbReference type="ARBA" id="ARBA00022692"/>
    </source>
</evidence>
<evidence type="ECO:0000313" key="13">
    <source>
        <dbReference type="Proteomes" id="UP000694427"/>
    </source>
</evidence>
<keyword evidence="7" id="KW-0325">Glycoprotein</keyword>
<dbReference type="GO" id="GO:0004896">
    <property type="term" value="F:cytokine receptor activity"/>
    <property type="evidence" value="ECO:0007669"/>
    <property type="project" value="TreeGrafter"/>
</dbReference>
<keyword evidence="6" id="KW-0675">Receptor</keyword>
<evidence type="ECO:0000256" key="8">
    <source>
        <dbReference type="SAM" id="MobiDB-lite"/>
    </source>
</evidence>
<accession>A0A8C1G4Y7</accession>
<dbReference type="Pfam" id="PF21604">
    <property type="entry name" value="CRLF2_D1"/>
    <property type="match status" value="1"/>
</dbReference>
<dbReference type="PROSITE" id="PS50853">
    <property type="entry name" value="FN3"/>
    <property type="match status" value="1"/>
</dbReference>
<keyword evidence="13" id="KW-1185">Reference proteome</keyword>
<evidence type="ECO:0000256" key="9">
    <source>
        <dbReference type="SAM" id="Phobius"/>
    </source>
</evidence>
<dbReference type="InterPro" id="IPR036116">
    <property type="entry name" value="FN3_sf"/>
</dbReference>
<evidence type="ECO:0000256" key="10">
    <source>
        <dbReference type="SAM" id="SignalP"/>
    </source>
</evidence>
<evidence type="ECO:0000256" key="5">
    <source>
        <dbReference type="ARBA" id="ARBA00023136"/>
    </source>
</evidence>
<dbReference type="SUPFAM" id="SSF49265">
    <property type="entry name" value="Fibronectin type III"/>
    <property type="match status" value="2"/>
</dbReference>
<evidence type="ECO:0000256" key="1">
    <source>
        <dbReference type="ARBA" id="ARBA00004479"/>
    </source>
</evidence>
<organism evidence="12 13">
    <name type="scientific">Cyprinus carpio</name>
    <name type="common">Common carp</name>
    <dbReference type="NCBI Taxonomy" id="7962"/>
    <lineage>
        <taxon>Eukaryota</taxon>
        <taxon>Metazoa</taxon>
        <taxon>Chordata</taxon>
        <taxon>Craniata</taxon>
        <taxon>Vertebrata</taxon>
        <taxon>Euteleostomi</taxon>
        <taxon>Actinopterygii</taxon>
        <taxon>Neopterygii</taxon>
        <taxon>Teleostei</taxon>
        <taxon>Ostariophysi</taxon>
        <taxon>Cypriniformes</taxon>
        <taxon>Cyprinidae</taxon>
        <taxon>Cyprininae</taxon>
        <taxon>Cyprinus</taxon>
    </lineage>
</organism>
<proteinExistence type="predicted"/>
<dbReference type="Proteomes" id="UP000694427">
    <property type="component" value="Unplaced"/>
</dbReference>
<feature type="region of interest" description="Disordered" evidence="8">
    <location>
        <begin position="336"/>
        <end position="359"/>
    </location>
</feature>
<feature type="signal peptide" evidence="10">
    <location>
        <begin position="1"/>
        <end position="19"/>
    </location>
</feature>
<reference evidence="12" key="1">
    <citation type="submission" date="2025-08" db="UniProtKB">
        <authorList>
            <consortium name="Ensembl"/>
        </authorList>
    </citation>
    <scope>IDENTIFICATION</scope>
</reference>
<keyword evidence="4 9" id="KW-1133">Transmembrane helix</keyword>
<dbReference type="PANTHER" id="PTHR23037">
    <property type="entry name" value="CYTOKINE RECEPTOR"/>
    <property type="match status" value="1"/>
</dbReference>
<dbReference type="FunFam" id="2.60.40.10:FF:000754">
    <property type="entry name" value="Cytokine receptor common subunit gamma"/>
    <property type="match status" value="1"/>
</dbReference>
<dbReference type="GO" id="GO:0009897">
    <property type="term" value="C:external side of plasma membrane"/>
    <property type="evidence" value="ECO:0007669"/>
    <property type="project" value="TreeGrafter"/>
</dbReference>
<evidence type="ECO:0000256" key="6">
    <source>
        <dbReference type="ARBA" id="ARBA00023170"/>
    </source>
</evidence>
<dbReference type="InterPro" id="IPR048651">
    <property type="entry name" value="CRLF2-like_D1"/>
</dbReference>
<keyword evidence="3 10" id="KW-0732">Signal</keyword>
<protein>
    <submittedName>
        <fullName evidence="12">Interleukin 2 receptor, gamma a</fullName>
    </submittedName>
</protein>
<feature type="compositionally biased region" description="Polar residues" evidence="8">
    <location>
        <begin position="336"/>
        <end position="352"/>
    </location>
</feature>
<dbReference type="Gene3D" id="2.60.40.10">
    <property type="entry name" value="Immunoglobulins"/>
    <property type="match status" value="2"/>
</dbReference>
<sequence>MLLLLVGLFLGNIPSIAFSASSQPEINCLIINLEYVNCTWTEHEHNYSFKSRFTHKETLDCPKYLRIDGVNVGCMFPYEKLLRFNSLKTWLYSDNGRLVTEQEHNLKAYVKLYPPVNLSVVEKKDAELWLYWNITNNVSCTESEVRHRTDNNSWKNTKPATRPSFSLPFPSKKRYEFQVRARIESSCGESMFWSDWSEPVYWGSLKNNDTTGFLDNMSVMSLVLCVAVATVILIILSCLLVHSERLRIILIPVVPNAGRNVRDYLAALFDNYDGNVEKWLSMPKDLENGFKPNFTERACPVREYRIVSQSSTDSESILSSPTDLPSDYQCMHSYSSASTIPGSSETIQTQDLSLVDNPV</sequence>
<dbReference type="InterPro" id="IPR013783">
    <property type="entry name" value="Ig-like_fold"/>
</dbReference>
<keyword evidence="2 9" id="KW-0812">Transmembrane</keyword>
<dbReference type="Ensembl" id="ENSCCRT00010004404.1">
    <property type="protein sequence ID" value="ENSCCRP00010004085.1"/>
    <property type="gene ID" value="ENSCCRG00010001696.1"/>
</dbReference>
<keyword evidence="5 9" id="KW-0472">Membrane</keyword>
<feature type="transmembrane region" description="Helical" evidence="9">
    <location>
        <begin position="219"/>
        <end position="241"/>
    </location>
</feature>
<evidence type="ECO:0000256" key="3">
    <source>
        <dbReference type="ARBA" id="ARBA00022729"/>
    </source>
</evidence>
<feature type="domain" description="Fibronectin type-III" evidence="11">
    <location>
        <begin position="114"/>
        <end position="208"/>
    </location>
</feature>
<comment type="subcellular location">
    <subcellularLocation>
        <location evidence="1">Membrane</location>
        <topology evidence="1">Single-pass type I membrane protein</topology>
    </subcellularLocation>
</comment>
<dbReference type="InterPro" id="IPR003961">
    <property type="entry name" value="FN3_dom"/>
</dbReference>
<evidence type="ECO:0000259" key="11">
    <source>
        <dbReference type="PROSITE" id="PS50853"/>
    </source>
</evidence>
<evidence type="ECO:0000313" key="12">
    <source>
        <dbReference type="Ensembl" id="ENSCCRP00010004085.1"/>
    </source>
</evidence>
<reference evidence="12" key="2">
    <citation type="submission" date="2025-09" db="UniProtKB">
        <authorList>
            <consortium name="Ensembl"/>
        </authorList>
    </citation>
    <scope>IDENTIFICATION</scope>
</reference>
<name>A0A8C1G4Y7_CYPCA</name>
<dbReference type="AlphaFoldDB" id="A0A8C1G4Y7"/>